<dbReference type="Gene3D" id="3.40.50.1970">
    <property type="match status" value="1"/>
</dbReference>
<dbReference type="PROSITE" id="PS00913">
    <property type="entry name" value="ADH_IRON_1"/>
    <property type="match status" value="1"/>
</dbReference>
<dbReference type="InterPro" id="IPR001670">
    <property type="entry name" value="ADH_Fe/GldA"/>
</dbReference>
<evidence type="ECO:0000313" key="4">
    <source>
        <dbReference type="EMBL" id="MCU9850014.1"/>
    </source>
</evidence>
<evidence type="ECO:0000259" key="3">
    <source>
        <dbReference type="Pfam" id="PF25137"/>
    </source>
</evidence>
<dbReference type="Pfam" id="PF25137">
    <property type="entry name" value="ADH_Fe_C"/>
    <property type="match status" value="1"/>
</dbReference>
<name>A0ABT2X9G1_9RHOB</name>
<feature type="domain" description="Alcohol dehydrogenase iron-type/glycerol dehydrogenase GldA" evidence="2">
    <location>
        <begin position="12"/>
        <end position="179"/>
    </location>
</feature>
<dbReference type="InterPro" id="IPR056798">
    <property type="entry name" value="ADH_Fe_C"/>
</dbReference>
<protein>
    <submittedName>
        <fullName evidence="4">Iron-containing alcohol dehydrogenase</fullName>
        <ecNumber evidence="4">1.1.1.1</ecNumber>
    </submittedName>
</protein>
<dbReference type="EMBL" id="JAOVQO010000020">
    <property type="protein sequence ID" value="MCU9850014.1"/>
    <property type="molecule type" value="Genomic_DNA"/>
</dbReference>
<dbReference type="InterPro" id="IPR039697">
    <property type="entry name" value="Alcohol_dehydrogenase_Fe"/>
</dbReference>
<sequence length="385" mass="39716">MADAPAFSIACPTRIRFGPGTHRELPAFLPAEARTIAFVQGQGGSAAEPVLNCLREQGLDPVVLRCAGEPTVGSVNAACEALNGAVPDAVVACGGGSVIDTGKVLSFLLSHNLRLGEDFETLDAHLLATPARVPCIALPTTAGTGAEVTANAVLGVPSRAAKISLRGRAITPEVALVDPELMRSAPMPVKLHSGLDAVTQVIEAYVSAARTPFSDALSRPAIAAGLDALRRVIETDSPQAMCDLSWVSLSSGLALANGGLGAAHGLASVLGACSSAPHGALCGRLLPPVLRRNHALAAVGDDAQRRLSESVGEISRIFPPHHGADPLSGLERWMDMQGLPRLADWSIHRESLGDLAVAAVTASSSRKNPVPLTAKDLAEILQDAF</sequence>
<dbReference type="RefSeq" id="WP_263339486.1">
    <property type="nucleotide sequence ID" value="NZ_JAOVQO010000020.1"/>
</dbReference>
<feature type="domain" description="Fe-containing alcohol dehydrogenase-like C-terminal" evidence="3">
    <location>
        <begin position="192"/>
        <end position="385"/>
    </location>
</feature>
<dbReference type="Gene3D" id="1.20.1090.10">
    <property type="entry name" value="Dehydroquinate synthase-like - alpha domain"/>
    <property type="match status" value="1"/>
</dbReference>
<dbReference type="Pfam" id="PF00465">
    <property type="entry name" value="Fe-ADH"/>
    <property type="match status" value="1"/>
</dbReference>
<dbReference type="GO" id="GO:0004022">
    <property type="term" value="F:alcohol dehydrogenase (NAD+) activity"/>
    <property type="evidence" value="ECO:0007669"/>
    <property type="project" value="UniProtKB-EC"/>
</dbReference>
<dbReference type="PANTHER" id="PTHR11496:SF83">
    <property type="entry name" value="HYDROXYACID-OXOACID TRANSHYDROGENASE, MITOCHONDRIAL"/>
    <property type="match status" value="1"/>
</dbReference>
<evidence type="ECO:0000313" key="5">
    <source>
        <dbReference type="Proteomes" id="UP001209535"/>
    </source>
</evidence>
<keyword evidence="5" id="KW-1185">Reference proteome</keyword>
<accession>A0ABT2X9G1</accession>
<dbReference type="SUPFAM" id="SSF56796">
    <property type="entry name" value="Dehydroquinate synthase-like"/>
    <property type="match status" value="1"/>
</dbReference>
<gene>
    <name evidence="4" type="ORF">OEZ60_18600</name>
</gene>
<evidence type="ECO:0000259" key="2">
    <source>
        <dbReference type="Pfam" id="PF00465"/>
    </source>
</evidence>
<dbReference type="PANTHER" id="PTHR11496">
    <property type="entry name" value="ALCOHOL DEHYDROGENASE"/>
    <property type="match status" value="1"/>
</dbReference>
<dbReference type="Proteomes" id="UP001209535">
    <property type="component" value="Unassembled WGS sequence"/>
</dbReference>
<comment type="caution">
    <text evidence="4">The sequence shown here is derived from an EMBL/GenBank/DDBJ whole genome shotgun (WGS) entry which is preliminary data.</text>
</comment>
<proteinExistence type="predicted"/>
<evidence type="ECO:0000256" key="1">
    <source>
        <dbReference type="ARBA" id="ARBA00023002"/>
    </source>
</evidence>
<keyword evidence="1 4" id="KW-0560">Oxidoreductase</keyword>
<dbReference type="InterPro" id="IPR018211">
    <property type="entry name" value="ADH_Fe_CS"/>
</dbReference>
<organism evidence="4 5">
    <name type="scientific">Albidovulum salinarum</name>
    <dbReference type="NCBI Taxonomy" id="2984153"/>
    <lineage>
        <taxon>Bacteria</taxon>
        <taxon>Pseudomonadati</taxon>
        <taxon>Pseudomonadota</taxon>
        <taxon>Alphaproteobacteria</taxon>
        <taxon>Rhodobacterales</taxon>
        <taxon>Paracoccaceae</taxon>
        <taxon>Albidovulum</taxon>
    </lineage>
</organism>
<reference evidence="4 5" key="1">
    <citation type="submission" date="2022-10" db="EMBL/GenBank/DDBJ databases">
        <title>Defluviimonas sp. nov., isolated from ocean surface sediments.</title>
        <authorList>
            <person name="He W."/>
            <person name="Wang L."/>
            <person name="Zhang D.-F."/>
        </authorList>
    </citation>
    <scope>NUCLEOTIDE SEQUENCE [LARGE SCALE GENOMIC DNA]</scope>
    <source>
        <strain evidence="4 5">WL0024</strain>
    </source>
</reference>
<dbReference type="EC" id="1.1.1.1" evidence="4"/>